<dbReference type="AlphaFoldDB" id="A0A0B0PFE4"/>
<sequence length="45" mass="5241">MLPLNHLHFWWLTARMQAWCCQRRGGGRWQRCSGEGADTTWGAAH</sequence>
<keyword evidence="1" id="KW-0732">Signal</keyword>
<organism evidence="2 3">
    <name type="scientific">Gossypium arboreum</name>
    <name type="common">Tree cotton</name>
    <name type="synonym">Gossypium nanking</name>
    <dbReference type="NCBI Taxonomy" id="29729"/>
    <lineage>
        <taxon>Eukaryota</taxon>
        <taxon>Viridiplantae</taxon>
        <taxon>Streptophyta</taxon>
        <taxon>Embryophyta</taxon>
        <taxon>Tracheophyta</taxon>
        <taxon>Spermatophyta</taxon>
        <taxon>Magnoliopsida</taxon>
        <taxon>eudicotyledons</taxon>
        <taxon>Gunneridae</taxon>
        <taxon>Pentapetalae</taxon>
        <taxon>rosids</taxon>
        <taxon>malvids</taxon>
        <taxon>Malvales</taxon>
        <taxon>Malvaceae</taxon>
        <taxon>Malvoideae</taxon>
        <taxon>Gossypium</taxon>
    </lineage>
</organism>
<gene>
    <name evidence="2" type="ORF">F383_28904</name>
</gene>
<proteinExistence type="predicted"/>
<evidence type="ECO:0000313" key="2">
    <source>
        <dbReference type="EMBL" id="KHG23665.1"/>
    </source>
</evidence>
<keyword evidence="3" id="KW-1185">Reference proteome</keyword>
<evidence type="ECO:0000256" key="1">
    <source>
        <dbReference type="SAM" id="SignalP"/>
    </source>
</evidence>
<feature type="chain" id="PRO_5002059349" evidence="1">
    <location>
        <begin position="19"/>
        <end position="45"/>
    </location>
</feature>
<dbReference type="Proteomes" id="UP000032142">
    <property type="component" value="Unassembled WGS sequence"/>
</dbReference>
<name>A0A0B0PFE4_GOSAR</name>
<feature type="signal peptide" evidence="1">
    <location>
        <begin position="1"/>
        <end position="18"/>
    </location>
</feature>
<reference evidence="3" key="1">
    <citation type="submission" date="2014-09" db="EMBL/GenBank/DDBJ databases">
        <authorList>
            <person name="Mudge J."/>
            <person name="Ramaraj T."/>
            <person name="Lindquist I.E."/>
            <person name="Bharti A.K."/>
            <person name="Sundararajan A."/>
            <person name="Cameron C.T."/>
            <person name="Woodward J.E."/>
            <person name="May G.D."/>
            <person name="Brubaker C."/>
            <person name="Broadhvest J."/>
            <person name="Wilkins T.A."/>
        </authorList>
    </citation>
    <scope>NUCLEOTIDE SEQUENCE</scope>
    <source>
        <strain evidence="3">cv. AKA8401</strain>
    </source>
</reference>
<evidence type="ECO:0000313" key="3">
    <source>
        <dbReference type="Proteomes" id="UP000032142"/>
    </source>
</evidence>
<dbReference type="EMBL" id="KN425857">
    <property type="protein sequence ID" value="KHG23665.1"/>
    <property type="molecule type" value="Genomic_DNA"/>
</dbReference>
<protein>
    <submittedName>
        <fullName evidence="2">Uncharacterized protein</fullName>
    </submittedName>
</protein>
<accession>A0A0B0PFE4</accession>